<dbReference type="GO" id="GO:0008033">
    <property type="term" value="P:tRNA processing"/>
    <property type="evidence" value="ECO:0007669"/>
    <property type="project" value="UniProtKB-KW"/>
</dbReference>
<evidence type="ECO:0000256" key="5">
    <source>
        <dbReference type="ARBA" id="ARBA00022741"/>
    </source>
</evidence>
<reference evidence="11 12" key="1">
    <citation type="journal article" date="2013" name="Curr. Biol.">
        <title>The Genome of the Foraminiferan Reticulomyxa filosa.</title>
        <authorList>
            <person name="Glockner G."/>
            <person name="Hulsmann N."/>
            <person name="Schleicher M."/>
            <person name="Noegel A.A."/>
            <person name="Eichinger L."/>
            <person name="Gallinger C."/>
            <person name="Pawlowski J."/>
            <person name="Sierra R."/>
            <person name="Euteneuer U."/>
            <person name="Pillet L."/>
            <person name="Moustafa A."/>
            <person name="Platzer M."/>
            <person name="Groth M."/>
            <person name="Szafranski K."/>
            <person name="Schliwa M."/>
        </authorList>
    </citation>
    <scope>NUCLEOTIDE SEQUENCE [LARGE SCALE GENOMIC DNA]</scope>
</reference>
<dbReference type="PANTHER" id="PTHR12209:SF0">
    <property type="entry name" value="EKC_KEOPS COMPLEX SUBUNIT TP53RK"/>
    <property type="match status" value="1"/>
</dbReference>
<keyword evidence="3" id="KW-0808">Transferase</keyword>
<dbReference type="PANTHER" id="PTHR12209">
    <property type="entry name" value="NON-SPECIFIC SERINE/THREONINE PROTEIN KINASE"/>
    <property type="match status" value="1"/>
</dbReference>
<evidence type="ECO:0000256" key="7">
    <source>
        <dbReference type="ARBA" id="ARBA00022840"/>
    </source>
</evidence>
<keyword evidence="5" id="KW-0547">Nucleotide-binding</keyword>
<comment type="similarity">
    <text evidence="1">Belongs to the protein kinase superfamily. BUD32 family.</text>
</comment>
<dbReference type="GO" id="GO:0005634">
    <property type="term" value="C:nucleus"/>
    <property type="evidence" value="ECO:0007669"/>
    <property type="project" value="TreeGrafter"/>
</dbReference>
<evidence type="ECO:0000256" key="3">
    <source>
        <dbReference type="ARBA" id="ARBA00022679"/>
    </source>
</evidence>
<dbReference type="Gene3D" id="1.10.510.10">
    <property type="entry name" value="Transferase(Phosphotransferase) domain 1"/>
    <property type="match status" value="1"/>
</dbReference>
<evidence type="ECO:0000256" key="6">
    <source>
        <dbReference type="ARBA" id="ARBA00022777"/>
    </source>
</evidence>
<dbReference type="GO" id="GO:0005829">
    <property type="term" value="C:cytosol"/>
    <property type="evidence" value="ECO:0007669"/>
    <property type="project" value="TreeGrafter"/>
</dbReference>
<dbReference type="GO" id="GO:0005524">
    <property type="term" value="F:ATP binding"/>
    <property type="evidence" value="ECO:0007669"/>
    <property type="project" value="UniProtKB-KW"/>
</dbReference>
<comment type="catalytic activity">
    <reaction evidence="8">
        <text>L-threonyl-[protein] + ATP = O-phospho-L-threonyl-[protein] + ADP + H(+)</text>
        <dbReference type="Rhea" id="RHEA:46608"/>
        <dbReference type="Rhea" id="RHEA-COMP:11060"/>
        <dbReference type="Rhea" id="RHEA-COMP:11605"/>
        <dbReference type="ChEBI" id="CHEBI:15378"/>
        <dbReference type="ChEBI" id="CHEBI:30013"/>
        <dbReference type="ChEBI" id="CHEBI:30616"/>
        <dbReference type="ChEBI" id="CHEBI:61977"/>
        <dbReference type="ChEBI" id="CHEBI:456216"/>
        <dbReference type="EC" id="2.7.11.1"/>
    </reaction>
</comment>
<evidence type="ECO:0000256" key="9">
    <source>
        <dbReference type="ARBA" id="ARBA00048679"/>
    </source>
</evidence>
<dbReference type="AlphaFoldDB" id="X6PDZ7"/>
<dbReference type="InterPro" id="IPR008266">
    <property type="entry name" value="Tyr_kinase_AS"/>
</dbReference>
<feature type="domain" description="Protein kinase" evidence="10">
    <location>
        <begin position="58"/>
        <end position="307"/>
    </location>
</feature>
<evidence type="ECO:0000256" key="8">
    <source>
        <dbReference type="ARBA" id="ARBA00047899"/>
    </source>
</evidence>
<organism evidence="11 12">
    <name type="scientific">Reticulomyxa filosa</name>
    <dbReference type="NCBI Taxonomy" id="46433"/>
    <lineage>
        <taxon>Eukaryota</taxon>
        <taxon>Sar</taxon>
        <taxon>Rhizaria</taxon>
        <taxon>Retaria</taxon>
        <taxon>Foraminifera</taxon>
        <taxon>Monothalamids</taxon>
        <taxon>Reticulomyxidae</taxon>
        <taxon>Reticulomyxa</taxon>
    </lineage>
</organism>
<dbReference type="GO" id="GO:0000408">
    <property type="term" value="C:EKC/KEOPS complex"/>
    <property type="evidence" value="ECO:0007669"/>
    <property type="project" value="TreeGrafter"/>
</dbReference>
<comment type="caution">
    <text evidence="11">The sequence shown here is derived from an EMBL/GenBank/DDBJ whole genome shotgun (WGS) entry which is preliminary data.</text>
</comment>
<dbReference type="GO" id="GO:0070525">
    <property type="term" value="P:tRNA threonylcarbamoyladenosine metabolic process"/>
    <property type="evidence" value="ECO:0007669"/>
    <property type="project" value="TreeGrafter"/>
</dbReference>
<evidence type="ECO:0000313" key="12">
    <source>
        <dbReference type="Proteomes" id="UP000023152"/>
    </source>
</evidence>
<dbReference type="OMA" id="HKLYMEY"/>
<comment type="catalytic activity">
    <reaction evidence="9">
        <text>L-seryl-[protein] + ATP = O-phospho-L-seryl-[protein] + ADP + H(+)</text>
        <dbReference type="Rhea" id="RHEA:17989"/>
        <dbReference type="Rhea" id="RHEA-COMP:9863"/>
        <dbReference type="Rhea" id="RHEA-COMP:11604"/>
        <dbReference type="ChEBI" id="CHEBI:15378"/>
        <dbReference type="ChEBI" id="CHEBI:29999"/>
        <dbReference type="ChEBI" id="CHEBI:30616"/>
        <dbReference type="ChEBI" id="CHEBI:83421"/>
        <dbReference type="ChEBI" id="CHEBI:456216"/>
        <dbReference type="EC" id="2.7.11.1"/>
    </reaction>
</comment>
<dbReference type="Gene3D" id="3.30.200.20">
    <property type="entry name" value="Phosphorylase Kinase, domain 1"/>
    <property type="match status" value="1"/>
</dbReference>
<proteinExistence type="inferred from homology"/>
<dbReference type="OrthoDB" id="3399at2759"/>
<dbReference type="Pfam" id="PF00069">
    <property type="entry name" value="Pkinase"/>
    <property type="match status" value="1"/>
</dbReference>
<evidence type="ECO:0000313" key="11">
    <source>
        <dbReference type="EMBL" id="ETO36333.1"/>
    </source>
</evidence>
<dbReference type="GO" id="GO:0004674">
    <property type="term" value="F:protein serine/threonine kinase activity"/>
    <property type="evidence" value="ECO:0007669"/>
    <property type="project" value="UniProtKB-EC"/>
</dbReference>
<dbReference type="SMART" id="SM00220">
    <property type="entry name" value="S_TKc"/>
    <property type="match status" value="1"/>
</dbReference>
<evidence type="ECO:0000259" key="10">
    <source>
        <dbReference type="PROSITE" id="PS50011"/>
    </source>
</evidence>
<protein>
    <recommendedName>
        <fullName evidence="2">non-specific serine/threonine protein kinase</fullName>
        <ecNumber evidence="2">2.7.11.1</ecNumber>
    </recommendedName>
</protein>
<evidence type="ECO:0000256" key="1">
    <source>
        <dbReference type="ARBA" id="ARBA00010630"/>
    </source>
</evidence>
<dbReference type="SUPFAM" id="SSF56112">
    <property type="entry name" value="Protein kinase-like (PK-like)"/>
    <property type="match status" value="1"/>
</dbReference>
<evidence type="ECO:0000256" key="4">
    <source>
        <dbReference type="ARBA" id="ARBA00022694"/>
    </source>
</evidence>
<sequence>MIFYFCINTKIYLEARNILRFRYSQQVTKAPVGYKKNLRNILKIIILSLMTESASDFKIEGELIQQGAEARIYKSGKSGKEVILKYRFPKTYRHPSLDERLRKARTKAVLLLLDVGIVYRTFCWKKMKKFLEVKLIKKAEAAKIRVPKVLREDRNNCLIVMEYITLPSVRQILKQYYDPENHEYLQKEGLVLPLLRELGTCIAKLHESTIIHGDLTTSNMFYDIEKRELILIDFGLSNVSMRAEDMAVDLYVLERALISTHNNSEFMIEIIYQSYIGHFSEKNNRGKEVLKRLEVVKQRGRKRSMVG</sequence>
<accession>X6PDZ7</accession>
<keyword evidence="4" id="KW-0819">tRNA processing</keyword>
<dbReference type="PROSITE" id="PS50011">
    <property type="entry name" value="PROTEIN_KINASE_DOM"/>
    <property type="match status" value="1"/>
</dbReference>
<dbReference type="InterPro" id="IPR000719">
    <property type="entry name" value="Prot_kinase_dom"/>
</dbReference>
<name>X6PDZ7_RETFI</name>
<keyword evidence="7" id="KW-0067">ATP-binding</keyword>
<dbReference type="PROSITE" id="PS00109">
    <property type="entry name" value="PROTEIN_KINASE_TYR"/>
    <property type="match status" value="1"/>
</dbReference>
<gene>
    <name evidence="11" type="ORF">RFI_00730</name>
</gene>
<dbReference type="EMBL" id="ASPP01000767">
    <property type="protein sequence ID" value="ETO36333.1"/>
    <property type="molecule type" value="Genomic_DNA"/>
</dbReference>
<dbReference type="InterPro" id="IPR011009">
    <property type="entry name" value="Kinase-like_dom_sf"/>
</dbReference>
<keyword evidence="6" id="KW-0418">Kinase</keyword>
<dbReference type="Proteomes" id="UP000023152">
    <property type="component" value="Unassembled WGS sequence"/>
</dbReference>
<keyword evidence="12" id="KW-1185">Reference proteome</keyword>
<dbReference type="EC" id="2.7.11.1" evidence="2"/>
<evidence type="ECO:0000256" key="2">
    <source>
        <dbReference type="ARBA" id="ARBA00012513"/>
    </source>
</evidence>